<accession>A0ABN1EVP7</accession>
<feature type="transmembrane region" description="Helical" evidence="1">
    <location>
        <begin position="6"/>
        <end position="27"/>
    </location>
</feature>
<feature type="domain" description="DUF8058" evidence="2">
    <location>
        <begin position="2"/>
        <end position="111"/>
    </location>
</feature>
<feature type="transmembrane region" description="Helical" evidence="1">
    <location>
        <begin position="95"/>
        <end position="115"/>
    </location>
</feature>
<dbReference type="Proteomes" id="UP001499951">
    <property type="component" value="Unassembled WGS sequence"/>
</dbReference>
<evidence type="ECO:0000256" key="1">
    <source>
        <dbReference type="SAM" id="Phobius"/>
    </source>
</evidence>
<protein>
    <recommendedName>
        <fullName evidence="2">DUF8058 domain-containing protein</fullName>
    </recommendedName>
</protein>
<name>A0ABN1EVP7_9PROT</name>
<keyword evidence="1" id="KW-0812">Transmembrane</keyword>
<dbReference type="RefSeq" id="WP_166935464.1">
    <property type="nucleotide sequence ID" value="NZ_BAAADD010000006.1"/>
</dbReference>
<proteinExistence type="predicted"/>
<evidence type="ECO:0000313" key="3">
    <source>
        <dbReference type="EMBL" id="GAA0575730.1"/>
    </source>
</evidence>
<sequence length="122" mass="13286">MKTIVAVYSVIVGIAMLVLWTWFWAAGTIPDMATKPWEIAMHLTAEFTTAGLLIVSGAGLWFGAAWARQVNVFASGMLVYSLIQSPGYYLQRNALLLVALFVAAFFVTLAISPAFKPQQPTS</sequence>
<keyword evidence="4" id="KW-1185">Reference proteome</keyword>
<reference evidence="3 4" key="1">
    <citation type="journal article" date="2019" name="Int. J. Syst. Evol. Microbiol.">
        <title>The Global Catalogue of Microorganisms (GCM) 10K type strain sequencing project: providing services to taxonomists for standard genome sequencing and annotation.</title>
        <authorList>
            <consortium name="The Broad Institute Genomics Platform"/>
            <consortium name="The Broad Institute Genome Sequencing Center for Infectious Disease"/>
            <person name="Wu L."/>
            <person name="Ma J."/>
        </authorList>
    </citation>
    <scope>NUCLEOTIDE SEQUENCE [LARGE SCALE GENOMIC DNA]</scope>
    <source>
        <strain evidence="3 4">JCM 15089</strain>
    </source>
</reference>
<dbReference type="EMBL" id="BAAADD010000006">
    <property type="protein sequence ID" value="GAA0575730.1"/>
    <property type="molecule type" value="Genomic_DNA"/>
</dbReference>
<dbReference type="InterPro" id="IPR058371">
    <property type="entry name" value="DUF8058"/>
</dbReference>
<evidence type="ECO:0000259" key="2">
    <source>
        <dbReference type="Pfam" id="PF26247"/>
    </source>
</evidence>
<comment type="caution">
    <text evidence="3">The sequence shown here is derived from an EMBL/GenBank/DDBJ whole genome shotgun (WGS) entry which is preliminary data.</text>
</comment>
<feature type="transmembrane region" description="Helical" evidence="1">
    <location>
        <begin position="39"/>
        <end position="60"/>
    </location>
</feature>
<evidence type="ECO:0000313" key="4">
    <source>
        <dbReference type="Proteomes" id="UP001499951"/>
    </source>
</evidence>
<organism evidence="3 4">
    <name type="scientific">Rhizomicrobium electricum</name>
    <dbReference type="NCBI Taxonomy" id="480070"/>
    <lineage>
        <taxon>Bacteria</taxon>
        <taxon>Pseudomonadati</taxon>
        <taxon>Pseudomonadota</taxon>
        <taxon>Alphaproteobacteria</taxon>
        <taxon>Micropepsales</taxon>
        <taxon>Micropepsaceae</taxon>
        <taxon>Rhizomicrobium</taxon>
    </lineage>
</organism>
<gene>
    <name evidence="3" type="ORF">GCM10008942_25770</name>
</gene>
<keyword evidence="1" id="KW-1133">Transmembrane helix</keyword>
<dbReference type="Pfam" id="PF26247">
    <property type="entry name" value="DUF8058"/>
    <property type="match status" value="1"/>
</dbReference>
<keyword evidence="1" id="KW-0472">Membrane</keyword>